<comment type="caution">
    <text evidence="3">The sequence shown here is derived from an EMBL/GenBank/DDBJ whole genome shotgun (WGS) entry which is preliminary data.</text>
</comment>
<dbReference type="Pfam" id="PF02636">
    <property type="entry name" value="Methyltransf_28"/>
    <property type="match status" value="1"/>
</dbReference>
<dbReference type="GO" id="GO:0035243">
    <property type="term" value="F:protein-arginine omega-N symmetric methyltransferase activity"/>
    <property type="evidence" value="ECO:0007669"/>
    <property type="project" value="TreeGrafter"/>
</dbReference>
<keyword evidence="4" id="KW-1185">Reference proteome</keyword>
<evidence type="ECO:0000256" key="2">
    <source>
        <dbReference type="ARBA" id="ARBA00022679"/>
    </source>
</evidence>
<gene>
    <name evidence="3" type="ORF">GCM10011335_34390</name>
</gene>
<evidence type="ECO:0000313" key="3">
    <source>
        <dbReference type="EMBL" id="GGD28348.1"/>
    </source>
</evidence>
<dbReference type="InterPro" id="IPR038375">
    <property type="entry name" value="NDUFAF7_sf"/>
</dbReference>
<reference evidence="3" key="2">
    <citation type="submission" date="2020-09" db="EMBL/GenBank/DDBJ databases">
        <authorList>
            <person name="Sun Q."/>
            <person name="Zhou Y."/>
        </authorList>
    </citation>
    <scope>NUCLEOTIDE SEQUENCE</scope>
    <source>
        <strain evidence="3">CGMCC 1.15493</strain>
    </source>
</reference>
<dbReference type="Gene3D" id="3.40.50.12710">
    <property type="match status" value="1"/>
</dbReference>
<keyword evidence="1" id="KW-0489">Methyltransferase</keyword>
<name>A0A916Y2I8_9HYPH</name>
<dbReference type="SUPFAM" id="SSF53335">
    <property type="entry name" value="S-adenosyl-L-methionine-dependent methyltransferases"/>
    <property type="match status" value="1"/>
</dbReference>
<keyword evidence="2" id="KW-0808">Transferase</keyword>
<protein>
    <submittedName>
        <fullName evidence="3">TetR family transcriptional regulator</fullName>
    </submittedName>
</protein>
<reference evidence="3" key="1">
    <citation type="journal article" date="2014" name="Int. J. Syst. Evol. Microbiol.">
        <title>Complete genome sequence of Corynebacterium casei LMG S-19264T (=DSM 44701T), isolated from a smear-ripened cheese.</title>
        <authorList>
            <consortium name="US DOE Joint Genome Institute (JGI-PGF)"/>
            <person name="Walter F."/>
            <person name="Albersmeier A."/>
            <person name="Kalinowski J."/>
            <person name="Ruckert C."/>
        </authorList>
    </citation>
    <scope>NUCLEOTIDE SEQUENCE</scope>
    <source>
        <strain evidence="3">CGMCC 1.15493</strain>
    </source>
</reference>
<dbReference type="EMBL" id="BMJJ01000008">
    <property type="protein sequence ID" value="GGD28348.1"/>
    <property type="molecule type" value="Genomic_DNA"/>
</dbReference>
<organism evidence="3 4">
    <name type="scientific">Aureimonas glaciei</name>
    <dbReference type="NCBI Taxonomy" id="1776957"/>
    <lineage>
        <taxon>Bacteria</taxon>
        <taxon>Pseudomonadati</taxon>
        <taxon>Pseudomonadota</taxon>
        <taxon>Alphaproteobacteria</taxon>
        <taxon>Hyphomicrobiales</taxon>
        <taxon>Aurantimonadaceae</taxon>
        <taxon>Aureimonas</taxon>
    </lineage>
</organism>
<dbReference type="PANTHER" id="PTHR12049">
    <property type="entry name" value="PROTEIN ARGININE METHYLTRANSFERASE NDUFAF7, MITOCHONDRIAL"/>
    <property type="match status" value="1"/>
</dbReference>
<dbReference type="AlphaFoldDB" id="A0A916Y2I8"/>
<dbReference type="PANTHER" id="PTHR12049:SF7">
    <property type="entry name" value="PROTEIN ARGININE METHYLTRANSFERASE NDUFAF7, MITOCHONDRIAL"/>
    <property type="match status" value="1"/>
</dbReference>
<sequence length="376" mass="40410">MTPTPAAAPESPLKRLIGDIIDRNGPISIERYWDLALFHPEHGYYASQDPFGARGDFVTAPEISQMFGELVAAWLVAAWQALGAPSPFVLAEMGPGRGTLMADILRTAGRLDRAFLAAARVTLVETSDRLARIQAERLASFDLPIRHRKRLSAIEPGPLLLVANELFDAVAIRQFVWAADGWREKRVGRAPDGRLVFGTVPLPAAALDLPESLPPPRPGDIIELSPQRSALADSLASRLAASGGLALLFDYGHADSAYGDTLQAMRSHGFADPLVDPGHSDITSHVDFSVLTARFSQARLAVAPVMDQGEFLLRLGLAERAGALGRGRSIDEQDALAVAARRLAGGNENEMGRLFKVLAASSTRLPLPPFKIPIAD</sequence>
<dbReference type="RefSeq" id="WP_244640273.1">
    <property type="nucleotide sequence ID" value="NZ_BMJJ01000008.1"/>
</dbReference>
<dbReference type="InterPro" id="IPR029063">
    <property type="entry name" value="SAM-dependent_MTases_sf"/>
</dbReference>
<dbReference type="InterPro" id="IPR003788">
    <property type="entry name" value="NDUFAF7"/>
</dbReference>
<dbReference type="GO" id="GO:0032259">
    <property type="term" value="P:methylation"/>
    <property type="evidence" value="ECO:0007669"/>
    <property type="project" value="UniProtKB-KW"/>
</dbReference>
<evidence type="ECO:0000313" key="4">
    <source>
        <dbReference type="Proteomes" id="UP000613160"/>
    </source>
</evidence>
<evidence type="ECO:0000256" key="1">
    <source>
        <dbReference type="ARBA" id="ARBA00022603"/>
    </source>
</evidence>
<accession>A0A916Y2I8</accession>
<proteinExistence type="predicted"/>
<dbReference type="Proteomes" id="UP000613160">
    <property type="component" value="Unassembled WGS sequence"/>
</dbReference>